<feature type="compositionally biased region" description="Polar residues" evidence="1">
    <location>
        <begin position="1"/>
        <end position="10"/>
    </location>
</feature>
<evidence type="ECO:0000313" key="2">
    <source>
        <dbReference type="EMBL" id="TDL14383.1"/>
    </source>
</evidence>
<feature type="compositionally biased region" description="Acidic residues" evidence="1">
    <location>
        <begin position="418"/>
        <end position="429"/>
    </location>
</feature>
<feature type="compositionally biased region" description="Acidic residues" evidence="1">
    <location>
        <begin position="309"/>
        <end position="320"/>
    </location>
</feature>
<feature type="compositionally biased region" description="Acidic residues" evidence="1">
    <location>
        <begin position="125"/>
        <end position="135"/>
    </location>
</feature>
<feature type="region of interest" description="Disordered" evidence="1">
    <location>
        <begin position="1"/>
        <end position="370"/>
    </location>
</feature>
<sequence length="761" mass="84651">MSTKASNASGSKVPAPARMVGGKRTTNARGGNGGKRIVEVVVPTAQSVNRQKQMQKTSALKAKSFVDDEAEHVEDGDVSNSGGEEDMENVEEEEEKKEKENSDMEEREEEKEDMDVDEVAVKNESDDEEEEEEVQVYEPKTPVRKPQRAKKTEAPQSKTSVCSENLETPKRKEHHETPKDKAPLTPLSNPKLECVRAVKQQQELSMQKRKHTPIEIPDSESDNQDSPTPTQHIRNMPLDTKNLAKARQVRSVEIGSMVFHHLPDRSSPSPPPAQTSSKHGGLKREAEEDDSLLAERPPRSKKPKIWVENSDEEKGEDDEMLIQSTSMKQEVVDVPITNRTPRFTAAQKGKGKPPVIPQPVLQPSPKETKPVLRGRDCAYMKQELSDDEDILLPPKVEEVGEPGAEADIPKDAMQEPAPEQDNDFIDIDPEQDPEGYVKALEDNFTLKGIDLSGPDNCLVTDIAIQDAFLYGTYSYLDLITVRPIIHYVPNELLRTNLSKLVRKVNKDQRTNILDAILFSRRHTRLMNAARINPSLLSIYKAGEAMVVSAAGNPNRPLKFLTTGFVEFAHVKDPVMTTRGEKHAVEWERKMGSLYHAFNRAGVHILQLNTYSTNAIFATRPKIVSGNYKPTVKAPAFSAKHWISLMPKSYKSKASSSSSSSAAAAAAPRSSSSSSDYTRHPEDTIPIIDLRELNNFNFKSHLDDFLQGTHDFPTLTDVPTGSLVSIVHTVNAFKAKNVTTIDHLHLSFNLWGILVLTDPLVA</sequence>
<reference evidence="2 3" key="1">
    <citation type="submission" date="2018-06" db="EMBL/GenBank/DDBJ databases">
        <title>A transcriptomic atlas of mushroom development highlights an independent origin of complex multicellularity.</title>
        <authorList>
            <consortium name="DOE Joint Genome Institute"/>
            <person name="Krizsan K."/>
            <person name="Almasi E."/>
            <person name="Merenyi Z."/>
            <person name="Sahu N."/>
            <person name="Viragh M."/>
            <person name="Koszo T."/>
            <person name="Mondo S."/>
            <person name="Kiss B."/>
            <person name="Balint B."/>
            <person name="Kues U."/>
            <person name="Barry K."/>
            <person name="Hegedus J.C."/>
            <person name="Henrissat B."/>
            <person name="Johnson J."/>
            <person name="Lipzen A."/>
            <person name="Ohm R."/>
            <person name="Nagy I."/>
            <person name="Pangilinan J."/>
            <person name="Yan J."/>
            <person name="Xiong Y."/>
            <person name="Grigoriev I.V."/>
            <person name="Hibbett D.S."/>
            <person name="Nagy L.G."/>
        </authorList>
    </citation>
    <scope>NUCLEOTIDE SEQUENCE [LARGE SCALE GENOMIC DNA]</scope>
    <source>
        <strain evidence="2 3">SZMC22713</strain>
    </source>
</reference>
<evidence type="ECO:0000256" key="1">
    <source>
        <dbReference type="SAM" id="MobiDB-lite"/>
    </source>
</evidence>
<dbReference type="Proteomes" id="UP000294933">
    <property type="component" value="Unassembled WGS sequence"/>
</dbReference>
<evidence type="ECO:0000313" key="3">
    <source>
        <dbReference type="Proteomes" id="UP000294933"/>
    </source>
</evidence>
<feature type="compositionally biased region" description="Polar residues" evidence="1">
    <location>
        <begin position="224"/>
        <end position="233"/>
    </location>
</feature>
<name>A0A4Y7PG56_9AGAM</name>
<feature type="region of interest" description="Disordered" evidence="1">
    <location>
        <begin position="408"/>
        <end position="429"/>
    </location>
</feature>
<protein>
    <submittedName>
        <fullName evidence="2">Uncharacterized protein</fullName>
    </submittedName>
</protein>
<feature type="compositionally biased region" description="Basic and acidic residues" evidence="1">
    <location>
        <begin position="167"/>
        <end position="182"/>
    </location>
</feature>
<gene>
    <name evidence="2" type="ORF">BD410DRAFT_846076</name>
</gene>
<accession>A0A4Y7PG56</accession>
<feature type="compositionally biased region" description="Acidic residues" evidence="1">
    <location>
        <begin position="67"/>
        <end position="95"/>
    </location>
</feature>
<feature type="compositionally biased region" description="Polar residues" evidence="1">
    <location>
        <begin position="44"/>
        <end position="58"/>
    </location>
</feature>
<dbReference type="VEuPathDB" id="FungiDB:BD410DRAFT_846076"/>
<dbReference type="AlphaFoldDB" id="A0A4Y7PG56"/>
<feature type="compositionally biased region" description="Acidic residues" evidence="1">
    <location>
        <begin position="105"/>
        <end position="118"/>
    </location>
</feature>
<dbReference type="EMBL" id="ML170345">
    <property type="protein sequence ID" value="TDL14383.1"/>
    <property type="molecule type" value="Genomic_DNA"/>
</dbReference>
<organism evidence="2 3">
    <name type="scientific">Rickenella mellea</name>
    <dbReference type="NCBI Taxonomy" id="50990"/>
    <lineage>
        <taxon>Eukaryota</taxon>
        <taxon>Fungi</taxon>
        <taxon>Dikarya</taxon>
        <taxon>Basidiomycota</taxon>
        <taxon>Agaricomycotina</taxon>
        <taxon>Agaricomycetes</taxon>
        <taxon>Hymenochaetales</taxon>
        <taxon>Rickenellaceae</taxon>
        <taxon>Rickenella</taxon>
    </lineage>
</organism>
<proteinExistence type="predicted"/>
<keyword evidence="3" id="KW-1185">Reference proteome</keyword>
<feature type="compositionally biased region" description="Polar residues" evidence="1">
    <location>
        <begin position="154"/>
        <end position="166"/>
    </location>
</feature>